<feature type="transmembrane region" description="Helical" evidence="9">
    <location>
        <begin position="420"/>
        <end position="437"/>
    </location>
</feature>
<comment type="subcellular location">
    <subcellularLocation>
        <location evidence="1">Membrane</location>
        <topology evidence="1">Multi-pass membrane protein</topology>
    </subcellularLocation>
</comment>
<accession>A0A660LI61</accession>
<evidence type="ECO:0000256" key="9">
    <source>
        <dbReference type="SAM" id="Phobius"/>
    </source>
</evidence>
<feature type="transmembrane region" description="Helical" evidence="9">
    <location>
        <begin position="322"/>
        <end position="343"/>
    </location>
</feature>
<feature type="transmembrane region" description="Helical" evidence="9">
    <location>
        <begin position="15"/>
        <end position="36"/>
    </location>
</feature>
<feature type="compositionally biased region" description="Basic and acidic residues" evidence="8">
    <location>
        <begin position="453"/>
        <end position="466"/>
    </location>
</feature>
<dbReference type="Gene3D" id="1.20.1740.10">
    <property type="entry name" value="Amino acid/polyamine transporter I"/>
    <property type="match status" value="1"/>
</dbReference>
<dbReference type="EMBL" id="RBIL01000001">
    <property type="protein sequence ID" value="RKQ93643.1"/>
    <property type="molecule type" value="Genomic_DNA"/>
</dbReference>
<feature type="transmembrane region" description="Helical" evidence="9">
    <location>
        <begin position="42"/>
        <end position="61"/>
    </location>
</feature>
<dbReference type="InterPro" id="IPR004841">
    <property type="entry name" value="AA-permease/SLC12A_dom"/>
</dbReference>
<feature type="transmembrane region" description="Helical" evidence="9">
    <location>
        <begin position="395"/>
        <end position="414"/>
    </location>
</feature>
<feature type="transmembrane region" description="Helical" evidence="9">
    <location>
        <begin position="93"/>
        <end position="113"/>
    </location>
</feature>
<comment type="similarity">
    <text evidence="2">Belongs to the amino acid-polyamine-organocation (APC) superfamily. Amino acid transporter (AAT) (TC 2.A.3.1) family.</text>
</comment>
<reference evidence="11 12" key="1">
    <citation type="submission" date="2018-10" db="EMBL/GenBank/DDBJ databases">
        <title>Genomic Encyclopedia of Archaeal and Bacterial Type Strains, Phase II (KMG-II): from individual species to whole genera.</title>
        <authorList>
            <person name="Goeker M."/>
        </authorList>
    </citation>
    <scope>NUCLEOTIDE SEQUENCE [LARGE SCALE GENOMIC DNA]</scope>
    <source>
        <strain evidence="11 12">DSM 14954</strain>
    </source>
</reference>
<comment type="caution">
    <text evidence="11">The sequence shown here is derived from an EMBL/GenBank/DDBJ whole genome shotgun (WGS) entry which is preliminary data.</text>
</comment>
<feature type="region of interest" description="Disordered" evidence="8">
    <location>
        <begin position="444"/>
        <end position="474"/>
    </location>
</feature>
<evidence type="ECO:0000256" key="2">
    <source>
        <dbReference type="ARBA" id="ARBA00008583"/>
    </source>
</evidence>
<evidence type="ECO:0000313" key="12">
    <source>
        <dbReference type="Proteomes" id="UP000278962"/>
    </source>
</evidence>
<dbReference type="AlphaFoldDB" id="A0A660LI61"/>
<feature type="transmembrane region" description="Helical" evidence="9">
    <location>
        <begin position="236"/>
        <end position="253"/>
    </location>
</feature>
<dbReference type="FunFam" id="1.20.1740.10:FF:000001">
    <property type="entry name" value="Amino acid permease"/>
    <property type="match status" value="1"/>
</dbReference>
<dbReference type="GO" id="GO:0006865">
    <property type="term" value="P:amino acid transport"/>
    <property type="evidence" value="ECO:0007669"/>
    <property type="project" value="UniProtKB-KW"/>
</dbReference>
<sequence length="474" mass="50093">MDSGGLQSGLKRRHVTMISLGGVIGAGLFVGSGAVINQTGPAAVLSYLAAGVLVILVMRMLGEMAVARPSTGSFADYAGEALGPWARFTVGWLYWYFWVIVLAVEAAAGAAIIEEWLPGVPIWASSLVLMILLTATNLISVRSFGEFEFWFASIKVAAIVAFIAVALGYVIFGGGVAPLTNEGGFVPEGGVSILSGIVIVIFAFVGAEIATVAAAESDEPGESVRKATNSVITRVLVFYVLAVFLIVAILPWNSAELGKSPFAATLDEIGIPAAAQVMNVVVLTAVLSCLNSGLYVASRMNFSLARAGDAPQWMVRLNSRGVPARATVIATSIGFLSVIANVISPDKVFLFLLNTSGAVALFVYLLIACSQLVLRRRLEREDPESLKVRMWAYPYLTYFAIAAIGVVIASMALVEDVRSQLWLGLLSVGVVLAAYVVKSRVQRASGEGGAPPREGRFAREDDRHGALDVSSGRS</sequence>
<name>A0A660LI61_9ACTN</name>
<dbReference type="InterPro" id="IPR004840">
    <property type="entry name" value="Amino_acid_permease_CS"/>
</dbReference>
<evidence type="ECO:0000259" key="10">
    <source>
        <dbReference type="Pfam" id="PF00324"/>
    </source>
</evidence>
<evidence type="ECO:0000256" key="6">
    <source>
        <dbReference type="ARBA" id="ARBA00022989"/>
    </source>
</evidence>
<evidence type="ECO:0000256" key="4">
    <source>
        <dbReference type="ARBA" id="ARBA00022692"/>
    </source>
</evidence>
<dbReference type="PIRSF" id="PIRSF006060">
    <property type="entry name" value="AA_transporter"/>
    <property type="match status" value="1"/>
</dbReference>
<evidence type="ECO:0000256" key="3">
    <source>
        <dbReference type="ARBA" id="ARBA00022448"/>
    </source>
</evidence>
<dbReference type="RefSeq" id="WP_121251959.1">
    <property type="nucleotide sequence ID" value="NZ_RBIL01000001.1"/>
</dbReference>
<dbReference type="Pfam" id="PF00324">
    <property type="entry name" value="AA_permease"/>
    <property type="match status" value="1"/>
</dbReference>
<dbReference type="OrthoDB" id="9762947at2"/>
<keyword evidence="5" id="KW-0029">Amino-acid transport</keyword>
<feature type="transmembrane region" description="Helical" evidence="9">
    <location>
        <begin position="151"/>
        <end position="172"/>
    </location>
</feature>
<organism evidence="11 12">
    <name type="scientific">Solirubrobacter pauli</name>
    <dbReference type="NCBI Taxonomy" id="166793"/>
    <lineage>
        <taxon>Bacteria</taxon>
        <taxon>Bacillati</taxon>
        <taxon>Actinomycetota</taxon>
        <taxon>Thermoleophilia</taxon>
        <taxon>Solirubrobacterales</taxon>
        <taxon>Solirubrobacteraceae</taxon>
        <taxon>Solirubrobacter</taxon>
    </lineage>
</organism>
<evidence type="ECO:0000256" key="8">
    <source>
        <dbReference type="SAM" id="MobiDB-lite"/>
    </source>
</evidence>
<evidence type="ECO:0000313" key="11">
    <source>
        <dbReference type="EMBL" id="RKQ93643.1"/>
    </source>
</evidence>
<feature type="transmembrane region" description="Helical" evidence="9">
    <location>
        <begin position="119"/>
        <end position="139"/>
    </location>
</feature>
<evidence type="ECO:0000256" key="5">
    <source>
        <dbReference type="ARBA" id="ARBA00022970"/>
    </source>
</evidence>
<dbReference type="PANTHER" id="PTHR43495">
    <property type="entry name" value="GABA PERMEASE"/>
    <property type="match status" value="1"/>
</dbReference>
<dbReference type="PROSITE" id="PS00218">
    <property type="entry name" value="AMINO_ACID_PERMEASE_1"/>
    <property type="match status" value="1"/>
</dbReference>
<dbReference type="GO" id="GO:0016020">
    <property type="term" value="C:membrane"/>
    <property type="evidence" value="ECO:0007669"/>
    <property type="project" value="UniProtKB-SubCell"/>
</dbReference>
<dbReference type="PANTHER" id="PTHR43495:SF5">
    <property type="entry name" value="GAMMA-AMINOBUTYRIC ACID PERMEASE"/>
    <property type="match status" value="1"/>
</dbReference>
<evidence type="ECO:0000256" key="7">
    <source>
        <dbReference type="ARBA" id="ARBA00023136"/>
    </source>
</evidence>
<gene>
    <name evidence="11" type="ORF">C8N24_3514</name>
</gene>
<keyword evidence="3" id="KW-0813">Transport</keyword>
<feature type="transmembrane region" description="Helical" evidence="9">
    <location>
        <begin position="273"/>
        <end position="297"/>
    </location>
</feature>
<keyword evidence="6 9" id="KW-1133">Transmembrane helix</keyword>
<feature type="transmembrane region" description="Helical" evidence="9">
    <location>
        <begin position="192"/>
        <end position="215"/>
    </location>
</feature>
<dbReference type="GO" id="GO:0055085">
    <property type="term" value="P:transmembrane transport"/>
    <property type="evidence" value="ECO:0007669"/>
    <property type="project" value="InterPro"/>
</dbReference>
<evidence type="ECO:0000256" key="1">
    <source>
        <dbReference type="ARBA" id="ARBA00004141"/>
    </source>
</evidence>
<feature type="domain" description="Amino acid permease/ SLC12A" evidence="10">
    <location>
        <begin position="14"/>
        <end position="435"/>
    </location>
</feature>
<keyword evidence="12" id="KW-1185">Reference proteome</keyword>
<keyword evidence="4 9" id="KW-0812">Transmembrane</keyword>
<feature type="transmembrane region" description="Helical" evidence="9">
    <location>
        <begin position="349"/>
        <end position="374"/>
    </location>
</feature>
<protein>
    <submittedName>
        <fullName evidence="11">Gamma-aminobutyrate:proton symporter (AAT family)</fullName>
    </submittedName>
</protein>
<proteinExistence type="inferred from homology"/>
<dbReference type="Proteomes" id="UP000278962">
    <property type="component" value="Unassembled WGS sequence"/>
</dbReference>
<keyword evidence="7 9" id="KW-0472">Membrane</keyword>